<dbReference type="Gene3D" id="1.25.10.10">
    <property type="entry name" value="Leucine-rich Repeat Variant"/>
    <property type="match status" value="1"/>
</dbReference>
<keyword evidence="2" id="KW-0597">Phosphoprotein</keyword>
<keyword evidence="4" id="KW-0175">Coiled coil</keyword>
<keyword evidence="3" id="KW-0677">Repeat</keyword>
<evidence type="ECO:0000259" key="7">
    <source>
        <dbReference type="SMART" id="SM01156"/>
    </source>
</evidence>
<organism evidence="8 9">
    <name type="scientific">Caulochytrium protostelioides</name>
    <dbReference type="NCBI Taxonomy" id="1555241"/>
    <lineage>
        <taxon>Eukaryota</taxon>
        <taxon>Fungi</taxon>
        <taxon>Fungi incertae sedis</taxon>
        <taxon>Chytridiomycota</taxon>
        <taxon>Chytridiomycota incertae sedis</taxon>
        <taxon>Chytridiomycetes</taxon>
        <taxon>Caulochytriales</taxon>
        <taxon>Caulochytriaceae</taxon>
        <taxon>Caulochytrium</taxon>
    </lineage>
</organism>
<feature type="region of interest" description="Disordered" evidence="6">
    <location>
        <begin position="26"/>
        <end position="66"/>
    </location>
</feature>
<dbReference type="SMART" id="SM01156">
    <property type="entry name" value="DUF1716"/>
    <property type="match status" value="1"/>
</dbReference>
<name>A0A4P9WT89_9FUNG</name>
<gene>
    <name evidence="8" type="ORF">CAUPRSCDRAFT_11816</name>
</gene>
<evidence type="ECO:0000256" key="2">
    <source>
        <dbReference type="ARBA" id="ARBA00022553"/>
    </source>
</evidence>
<evidence type="ECO:0000313" key="8">
    <source>
        <dbReference type="EMBL" id="RKO96491.1"/>
    </source>
</evidence>
<dbReference type="EMBL" id="ML009896">
    <property type="protein sequence ID" value="RKO96491.1"/>
    <property type="molecule type" value="Genomic_DNA"/>
</dbReference>
<comment type="subcellular location">
    <subcellularLocation>
        <location evidence="1">Nucleus</location>
    </subcellularLocation>
</comment>
<protein>
    <recommendedName>
        <fullName evidence="7">Beta-catenin-like protein 1 N-terminal domain-containing protein</fullName>
    </recommendedName>
</protein>
<dbReference type="PANTHER" id="PTHR14978:SF0">
    <property type="entry name" value="BETA-CATENIN-LIKE PROTEIN 1"/>
    <property type="match status" value="1"/>
</dbReference>
<evidence type="ECO:0000256" key="4">
    <source>
        <dbReference type="ARBA" id="ARBA00023054"/>
    </source>
</evidence>
<sequence>MAKRKLNFSSSSAVFDRVKAFKAVKDDDLEPSLAPPAPTDASRDASLSNSAAIGDVSPSTDAASAEVASALNDEDRFFSGDGMSGHERALFEVINTVEAQEVVDEAAVKGMSSKLAKALIKNQEMRVRFPDQPEKFMDSETQLVEQIGAFTRVGEHPELYEALTTSVPRERGRRS</sequence>
<evidence type="ECO:0000313" key="9">
    <source>
        <dbReference type="Proteomes" id="UP000268535"/>
    </source>
</evidence>
<dbReference type="AlphaFoldDB" id="A0A4P9WT89"/>
<reference evidence="9" key="1">
    <citation type="journal article" date="2018" name="Nat. Microbiol.">
        <title>Leveraging single-cell genomics to expand the fungal tree of life.</title>
        <authorList>
            <person name="Ahrendt S.R."/>
            <person name="Quandt C.A."/>
            <person name="Ciobanu D."/>
            <person name="Clum A."/>
            <person name="Salamov A."/>
            <person name="Andreopoulos B."/>
            <person name="Cheng J.F."/>
            <person name="Woyke T."/>
            <person name="Pelin A."/>
            <person name="Henrissat B."/>
            <person name="Reynolds N.K."/>
            <person name="Benny G.L."/>
            <person name="Smith M.E."/>
            <person name="James T.Y."/>
            <person name="Grigoriev I.V."/>
        </authorList>
    </citation>
    <scope>NUCLEOTIDE SEQUENCE [LARGE SCALE GENOMIC DNA]</scope>
    <source>
        <strain evidence="9">ATCC 52028</strain>
    </source>
</reference>
<dbReference type="InterPro" id="IPR013180">
    <property type="entry name" value="CTNNBL1_N"/>
</dbReference>
<evidence type="ECO:0000256" key="1">
    <source>
        <dbReference type="ARBA" id="ARBA00004123"/>
    </source>
</evidence>
<dbReference type="GO" id="GO:0005681">
    <property type="term" value="C:spliceosomal complex"/>
    <property type="evidence" value="ECO:0007669"/>
    <property type="project" value="TreeGrafter"/>
</dbReference>
<evidence type="ECO:0000256" key="3">
    <source>
        <dbReference type="ARBA" id="ARBA00022737"/>
    </source>
</evidence>
<evidence type="ECO:0000256" key="5">
    <source>
        <dbReference type="ARBA" id="ARBA00023242"/>
    </source>
</evidence>
<feature type="compositionally biased region" description="Polar residues" evidence="6">
    <location>
        <begin position="45"/>
        <end position="62"/>
    </location>
</feature>
<accession>A0A4P9WT89</accession>
<dbReference type="InterPro" id="IPR011989">
    <property type="entry name" value="ARM-like"/>
</dbReference>
<dbReference type="Pfam" id="PF08216">
    <property type="entry name" value="CTNNBL"/>
    <property type="match status" value="1"/>
</dbReference>
<dbReference type="InterPro" id="IPR039678">
    <property type="entry name" value="CTNNBL1"/>
</dbReference>
<feature type="domain" description="Beta-catenin-like protein 1 N-terminal" evidence="7">
    <location>
        <begin position="84"/>
        <end position="166"/>
    </location>
</feature>
<keyword evidence="5" id="KW-0539">Nucleus</keyword>
<proteinExistence type="predicted"/>
<dbReference type="Proteomes" id="UP000268535">
    <property type="component" value="Unassembled WGS sequence"/>
</dbReference>
<evidence type="ECO:0000256" key="6">
    <source>
        <dbReference type="SAM" id="MobiDB-lite"/>
    </source>
</evidence>
<dbReference type="PANTHER" id="PTHR14978">
    <property type="entry name" value="BETA-CATENIN-LIKE PROTEIN 1 NUCLEAR ASSOCIATED PROTEIN"/>
    <property type="match status" value="1"/>
</dbReference>